<dbReference type="OrthoDB" id="195231at2759"/>
<evidence type="ECO:0000256" key="1">
    <source>
        <dbReference type="SAM" id="Phobius"/>
    </source>
</evidence>
<proteinExistence type="predicted"/>
<dbReference type="Proteomes" id="UP000807306">
    <property type="component" value="Unassembled WGS sequence"/>
</dbReference>
<keyword evidence="1" id="KW-1133">Transmembrane helix</keyword>
<accession>A0A9P6ESC4</accession>
<keyword evidence="3" id="KW-1185">Reference proteome</keyword>
<evidence type="ECO:0000313" key="3">
    <source>
        <dbReference type="Proteomes" id="UP000807306"/>
    </source>
</evidence>
<reference evidence="2" key="1">
    <citation type="submission" date="2020-11" db="EMBL/GenBank/DDBJ databases">
        <authorList>
            <consortium name="DOE Joint Genome Institute"/>
            <person name="Ahrendt S."/>
            <person name="Riley R."/>
            <person name="Andreopoulos W."/>
            <person name="Labutti K."/>
            <person name="Pangilinan J."/>
            <person name="Ruiz-Duenas F.J."/>
            <person name="Barrasa J.M."/>
            <person name="Sanchez-Garcia M."/>
            <person name="Camarero S."/>
            <person name="Miyauchi S."/>
            <person name="Serrano A."/>
            <person name="Linde D."/>
            <person name="Babiker R."/>
            <person name="Drula E."/>
            <person name="Ayuso-Fernandez I."/>
            <person name="Pacheco R."/>
            <person name="Padilla G."/>
            <person name="Ferreira P."/>
            <person name="Barriuso J."/>
            <person name="Kellner H."/>
            <person name="Castanera R."/>
            <person name="Alfaro M."/>
            <person name="Ramirez L."/>
            <person name="Pisabarro A.G."/>
            <person name="Kuo A."/>
            <person name="Tritt A."/>
            <person name="Lipzen A."/>
            <person name="He G."/>
            <person name="Yan M."/>
            <person name="Ng V."/>
            <person name="Cullen D."/>
            <person name="Martin F."/>
            <person name="Rosso M.-N."/>
            <person name="Henrissat B."/>
            <person name="Hibbett D."/>
            <person name="Martinez A.T."/>
            <person name="Grigoriev I.V."/>
        </authorList>
    </citation>
    <scope>NUCLEOTIDE SEQUENCE</scope>
    <source>
        <strain evidence="2">CBS 506.95</strain>
    </source>
</reference>
<comment type="caution">
    <text evidence="2">The sequence shown here is derived from an EMBL/GenBank/DDBJ whole genome shotgun (WGS) entry which is preliminary data.</text>
</comment>
<keyword evidence="1" id="KW-0472">Membrane</keyword>
<protein>
    <submittedName>
        <fullName evidence="2">Uncharacterized protein</fullName>
    </submittedName>
</protein>
<gene>
    <name evidence="2" type="ORF">CPB83DRAFT_782639</name>
</gene>
<keyword evidence="1" id="KW-0812">Transmembrane</keyword>
<evidence type="ECO:0000313" key="2">
    <source>
        <dbReference type="EMBL" id="KAF9533982.1"/>
    </source>
</evidence>
<name>A0A9P6ESC4_9AGAR</name>
<dbReference type="AlphaFoldDB" id="A0A9P6ESC4"/>
<dbReference type="EMBL" id="MU157827">
    <property type="protein sequence ID" value="KAF9533982.1"/>
    <property type="molecule type" value="Genomic_DNA"/>
</dbReference>
<sequence length="380" mass="41057">MFTRLLAQELPIPDVQTAPTALFPFIVGVTTVPISDSSSILSSTASASAAPSSSTSSFETFHFSSPLPDGVAKTASGKPIPCSPKNTKLNPSTHKLISECTAQAFCLAPPGSPPNATGLGVCVPRLCRRDMYPFGYGHFGGSNNPPKIIVKGKLVNNDTITLPPMCPEGLFCPDDGSGCRPRVTMGEKCELGRDEQCQTPVFDEQVPLESNRALCLNKKCIAATQNILQPCTIENTTYVSDISKGPGGGQFSSFVVRHNCLAPHLFCDPTALHPNGSGPTCQRTRRLGAQCTFDAQCDSLNCEDDVCTVPPDTPNTIAAWHWIATFLFILVVLTSTIITLAYVHRQQRYSNYHAVQEYYREQMGLRQSIMALHKAASRNS</sequence>
<organism evidence="2 3">
    <name type="scientific">Crepidotus variabilis</name>
    <dbReference type="NCBI Taxonomy" id="179855"/>
    <lineage>
        <taxon>Eukaryota</taxon>
        <taxon>Fungi</taxon>
        <taxon>Dikarya</taxon>
        <taxon>Basidiomycota</taxon>
        <taxon>Agaricomycotina</taxon>
        <taxon>Agaricomycetes</taxon>
        <taxon>Agaricomycetidae</taxon>
        <taxon>Agaricales</taxon>
        <taxon>Agaricineae</taxon>
        <taxon>Crepidotaceae</taxon>
        <taxon>Crepidotus</taxon>
    </lineage>
</organism>
<feature type="non-terminal residue" evidence="2">
    <location>
        <position position="380"/>
    </location>
</feature>
<feature type="transmembrane region" description="Helical" evidence="1">
    <location>
        <begin position="319"/>
        <end position="343"/>
    </location>
</feature>